<reference evidence="1" key="1">
    <citation type="submission" date="2021-06" db="EMBL/GenBank/DDBJ databases">
        <authorList>
            <person name="Kallberg Y."/>
            <person name="Tangrot J."/>
            <person name="Rosling A."/>
        </authorList>
    </citation>
    <scope>NUCLEOTIDE SEQUENCE</scope>
    <source>
        <strain evidence="1">IL203A</strain>
    </source>
</reference>
<dbReference type="EMBL" id="CAJVPU010032832">
    <property type="protein sequence ID" value="CAG8720818.1"/>
    <property type="molecule type" value="Genomic_DNA"/>
</dbReference>
<comment type="caution">
    <text evidence="1">The sequence shown here is derived from an EMBL/GenBank/DDBJ whole genome shotgun (WGS) entry which is preliminary data.</text>
</comment>
<protein>
    <submittedName>
        <fullName evidence="1">12069_t:CDS:1</fullName>
    </submittedName>
</protein>
<evidence type="ECO:0000313" key="2">
    <source>
        <dbReference type="Proteomes" id="UP000789702"/>
    </source>
</evidence>
<gene>
    <name evidence="1" type="ORF">DHETER_LOCUS12822</name>
</gene>
<name>A0ACA9PXP8_9GLOM</name>
<feature type="non-terminal residue" evidence="1">
    <location>
        <position position="1"/>
    </location>
</feature>
<keyword evidence="2" id="KW-1185">Reference proteome</keyword>
<sequence length="115" mass="12944">ERYADADREKKESIEALNRADSVVSDIEKSMAEFKDQLDSSEAENIKSQIQSVRDLTTKAQGGEDVKAEDINAKISELQTSSLKLFEMAYKKRSAENPQPDSTEENKDDKGDKEQ</sequence>
<dbReference type="Proteomes" id="UP000789702">
    <property type="component" value="Unassembled WGS sequence"/>
</dbReference>
<proteinExistence type="predicted"/>
<evidence type="ECO:0000313" key="1">
    <source>
        <dbReference type="EMBL" id="CAG8720818.1"/>
    </source>
</evidence>
<organism evidence="1 2">
    <name type="scientific">Dentiscutata heterogama</name>
    <dbReference type="NCBI Taxonomy" id="1316150"/>
    <lineage>
        <taxon>Eukaryota</taxon>
        <taxon>Fungi</taxon>
        <taxon>Fungi incertae sedis</taxon>
        <taxon>Mucoromycota</taxon>
        <taxon>Glomeromycotina</taxon>
        <taxon>Glomeromycetes</taxon>
        <taxon>Diversisporales</taxon>
        <taxon>Gigasporaceae</taxon>
        <taxon>Dentiscutata</taxon>
    </lineage>
</organism>
<accession>A0ACA9PXP8</accession>